<feature type="transmembrane region" description="Helical" evidence="1">
    <location>
        <begin position="260"/>
        <end position="280"/>
    </location>
</feature>
<keyword evidence="1" id="KW-1133">Transmembrane helix</keyword>
<dbReference type="RefSeq" id="WP_260218627.1">
    <property type="nucleotide sequence ID" value="NZ_JAJAGO010000006.1"/>
</dbReference>
<dbReference type="Proteomes" id="UP001156389">
    <property type="component" value="Unassembled WGS sequence"/>
</dbReference>
<dbReference type="EMBL" id="JAJAGO010000006">
    <property type="protein sequence ID" value="MCT2591314.1"/>
    <property type="molecule type" value="Genomic_DNA"/>
</dbReference>
<protein>
    <recommendedName>
        <fullName evidence="4">Glycosyltransferase RgtA/B/C/D-like domain-containing protein</fullName>
    </recommendedName>
</protein>
<feature type="transmembrane region" description="Helical" evidence="1">
    <location>
        <begin position="292"/>
        <end position="311"/>
    </location>
</feature>
<name>A0ABT2JTV5_9ACTN</name>
<evidence type="ECO:0000313" key="2">
    <source>
        <dbReference type="EMBL" id="MCT2591314.1"/>
    </source>
</evidence>
<comment type="caution">
    <text evidence="2">The sequence shown here is derived from an EMBL/GenBank/DDBJ whole genome shotgun (WGS) entry which is preliminary data.</text>
</comment>
<feature type="transmembrane region" description="Helical" evidence="1">
    <location>
        <begin position="176"/>
        <end position="194"/>
    </location>
</feature>
<feature type="transmembrane region" description="Helical" evidence="1">
    <location>
        <begin position="151"/>
        <end position="170"/>
    </location>
</feature>
<evidence type="ECO:0008006" key="4">
    <source>
        <dbReference type="Google" id="ProtNLM"/>
    </source>
</evidence>
<keyword evidence="1" id="KW-0472">Membrane</keyword>
<feature type="transmembrane region" description="Helical" evidence="1">
    <location>
        <begin position="331"/>
        <end position="350"/>
    </location>
</feature>
<organism evidence="2 3">
    <name type="scientific">Streptomyces gossypii</name>
    <dbReference type="NCBI Taxonomy" id="2883101"/>
    <lineage>
        <taxon>Bacteria</taxon>
        <taxon>Bacillati</taxon>
        <taxon>Actinomycetota</taxon>
        <taxon>Actinomycetes</taxon>
        <taxon>Kitasatosporales</taxon>
        <taxon>Streptomycetaceae</taxon>
        <taxon>Streptomyces</taxon>
    </lineage>
</organism>
<proteinExistence type="predicted"/>
<gene>
    <name evidence="2" type="ORF">LHJ74_15600</name>
</gene>
<sequence>MTNPAVVRPRPHVSSGTRAVRARWADGWAAHRAEAAAVAAGTALVGAQALRLGPWVADEAAVTFAYARSLDEGLGAVPQPGAEPSEGFAGPGWLGLLVLGRRLALFDHGSLSGVPDHVWFPKLLALLCTAGVLAAVAGTARALTHRRGWPVVLLAAGALAVPLPVVRWLFSGLASPLYALALALFTCTLVRGLARGRLLSPRTAAAAGLFAALAVSARTDTAGIAAVFPALALLGPALLRSGLLRSGLRHARLATVARGMGAYGLAFCVPCGIGLLWWHASFGHWFPRTEPPPGATAAALVTAVVLALALVRGGRFRRGACLLLRQAERPYARAAVALAVAGGLALSLTARPAPPQGPSLSFTAQRYGGMFAAYAHRLGLERSTVALPAPGGALLAAGRAGPPAPGAQQILGLTGGTDPQVAAAYAAHDMARLRRYVLDRARPEFVHLDGALTRRTGLTPELLAANGYRPLLRRGDSGDFVHRSAVTAPERLPELRRWARTTAERLHTVG</sequence>
<keyword evidence="3" id="KW-1185">Reference proteome</keyword>
<evidence type="ECO:0000256" key="1">
    <source>
        <dbReference type="SAM" id="Phobius"/>
    </source>
</evidence>
<feature type="transmembrane region" description="Helical" evidence="1">
    <location>
        <begin position="222"/>
        <end position="239"/>
    </location>
</feature>
<reference evidence="2 3" key="1">
    <citation type="submission" date="2021-10" db="EMBL/GenBank/DDBJ databases">
        <title>Streptomyces gossypii sp. nov., isolated from soil collected from cotton field.</title>
        <authorList>
            <person name="Ge X."/>
            <person name="Chen X."/>
            <person name="Liu W."/>
        </authorList>
    </citation>
    <scope>NUCLEOTIDE SEQUENCE [LARGE SCALE GENOMIC DNA]</scope>
    <source>
        <strain evidence="2 3">N2-109</strain>
    </source>
</reference>
<evidence type="ECO:0000313" key="3">
    <source>
        <dbReference type="Proteomes" id="UP001156389"/>
    </source>
</evidence>
<accession>A0ABT2JTV5</accession>
<feature type="transmembrane region" description="Helical" evidence="1">
    <location>
        <begin position="199"/>
        <end position="216"/>
    </location>
</feature>
<keyword evidence="1" id="KW-0812">Transmembrane</keyword>